<organism evidence="1">
    <name type="scientific">Tanacetum cinerariifolium</name>
    <name type="common">Dalmatian daisy</name>
    <name type="synonym">Chrysanthemum cinerariifolium</name>
    <dbReference type="NCBI Taxonomy" id="118510"/>
    <lineage>
        <taxon>Eukaryota</taxon>
        <taxon>Viridiplantae</taxon>
        <taxon>Streptophyta</taxon>
        <taxon>Embryophyta</taxon>
        <taxon>Tracheophyta</taxon>
        <taxon>Spermatophyta</taxon>
        <taxon>Magnoliopsida</taxon>
        <taxon>eudicotyledons</taxon>
        <taxon>Gunneridae</taxon>
        <taxon>Pentapetalae</taxon>
        <taxon>asterids</taxon>
        <taxon>campanulids</taxon>
        <taxon>Asterales</taxon>
        <taxon>Asteraceae</taxon>
        <taxon>Asteroideae</taxon>
        <taxon>Anthemideae</taxon>
        <taxon>Anthemidinae</taxon>
        <taxon>Tanacetum</taxon>
    </lineage>
</organism>
<accession>A0A6L2M684</accession>
<gene>
    <name evidence="1" type="ORF">Tci_041501</name>
</gene>
<dbReference type="AlphaFoldDB" id="A0A6L2M684"/>
<protein>
    <recommendedName>
        <fullName evidence="2">Reverse transcriptase domain-containing protein</fullName>
    </recommendedName>
</protein>
<sequence>MKSIQTFLEKFNCYPFGVMPKIINEELAEYINSPSWNIPTFYNDNEEHSIQYKKYLKNSSNAIALVLPTEEPEYSLSMGYEHLSTIPKTKSDEVIESSAKNLVPIPSEYEVTSNDESECDVPVKDESSPIFTTFSNPLFDCNDDFTSSDDESLFEEDVSMENFKVYSNPLFDEEINSDNTDPYYFKAESNLIESLLNRDTLIDSSLKFDFLLNEFSGELAHINPILPGIKKGEFDLEEEIRLVKNLLYDNSSLRPPEELNVEIADTIIESLSLSPYPIPVEDSDSLMDEIDLFLATNDLLPPGIEIDDYDTGGDIHFLEKLLSFPRPPSKPPDVEFFFDFELNSGEVITDVMNKFNELNEDKCFDPGGEIDVLANIEDDDYFSFIFVIRIFLPYLTYPEISPLLLSAGSEDTIFDPGISV</sequence>
<dbReference type="EMBL" id="BKCJ010005951">
    <property type="protein sequence ID" value="GEU69523.1"/>
    <property type="molecule type" value="Genomic_DNA"/>
</dbReference>
<evidence type="ECO:0008006" key="2">
    <source>
        <dbReference type="Google" id="ProtNLM"/>
    </source>
</evidence>
<comment type="caution">
    <text evidence="1">The sequence shown here is derived from an EMBL/GenBank/DDBJ whole genome shotgun (WGS) entry which is preliminary data.</text>
</comment>
<name>A0A6L2M684_TANCI</name>
<evidence type="ECO:0000313" key="1">
    <source>
        <dbReference type="EMBL" id="GEU69523.1"/>
    </source>
</evidence>
<reference evidence="1" key="1">
    <citation type="journal article" date="2019" name="Sci. Rep.">
        <title>Draft genome of Tanacetum cinerariifolium, the natural source of mosquito coil.</title>
        <authorList>
            <person name="Yamashiro T."/>
            <person name="Shiraishi A."/>
            <person name="Satake H."/>
            <person name="Nakayama K."/>
        </authorList>
    </citation>
    <scope>NUCLEOTIDE SEQUENCE</scope>
</reference>
<proteinExistence type="predicted"/>